<protein>
    <submittedName>
        <fullName evidence="11">CCA tRNA nucleotidyltransferase</fullName>
        <ecNumber evidence="11">2.7.7.72</ecNumber>
    </submittedName>
</protein>
<keyword evidence="2 8" id="KW-0808">Transferase</keyword>
<keyword evidence="3" id="KW-0819">tRNA processing</keyword>
<dbReference type="InterPro" id="IPR002646">
    <property type="entry name" value="PolA_pol_head_dom"/>
</dbReference>
<dbReference type="Pfam" id="PF01743">
    <property type="entry name" value="PolyA_pol"/>
    <property type="match status" value="1"/>
</dbReference>
<sequence>MIPAGRLSSVPWGSHTVLEQFIQKLATNGITARLVGGAVREAILNRFNQDCDIDLAVDITPDEMIAACLELEVQVIPSGLMYGTVTCILNGKPYEVTSLRKDVATDGRKATVRYTKDWHEDATRRDLTINALYADWDGTYYDPTGQGVVDLNNQYLRFIGDPEQRIQEDYLRIVRFFRFMALFDTTQYDEQAFNACLKYASQLHIVSLERKWSELQKIFESVYPFKTIEALISSKLMLHVCRINWSLNKLERSIQWIQNHFNDIFYWFLGGVNHFQIDRNICIPISLQKRLEEIFKVTIQKDINLKDLYLLGRSVYKDVYIRNLITTQDFSADVLQKCNEMLLQIDTLDIPKFPVSGGDLQELGFTPGPLMGEILKKAEQWWVDQDFTPDHKQCLKHIQQLHLTKLRDKI</sequence>
<evidence type="ECO:0000313" key="11">
    <source>
        <dbReference type="EMBL" id="QOL19482.1"/>
    </source>
</evidence>
<keyword evidence="8" id="KW-0694">RNA-binding</keyword>
<dbReference type="AlphaFoldDB" id="A0A7L9RSF1"/>
<dbReference type="Gene3D" id="1.10.3090.10">
    <property type="entry name" value="cca-adding enzyme, domain 2"/>
    <property type="match status" value="1"/>
</dbReference>
<dbReference type="SUPFAM" id="SSF81891">
    <property type="entry name" value="Poly A polymerase C-terminal region-like"/>
    <property type="match status" value="1"/>
</dbReference>
<evidence type="ECO:0000313" key="12">
    <source>
        <dbReference type="Proteomes" id="UP000594001"/>
    </source>
</evidence>
<proteinExistence type="inferred from homology"/>
<dbReference type="Pfam" id="PF12627">
    <property type="entry name" value="PolyA_pol_RNAbd"/>
    <property type="match status" value="1"/>
</dbReference>
<evidence type="ECO:0000256" key="7">
    <source>
        <dbReference type="ARBA" id="ARBA00022842"/>
    </source>
</evidence>
<evidence type="ECO:0000256" key="8">
    <source>
        <dbReference type="RuleBase" id="RU003953"/>
    </source>
</evidence>
<keyword evidence="7" id="KW-0460">Magnesium</keyword>
<dbReference type="EMBL" id="CP054719">
    <property type="protein sequence ID" value="QOL19482.1"/>
    <property type="molecule type" value="Genomic_DNA"/>
</dbReference>
<dbReference type="CDD" id="cd05398">
    <property type="entry name" value="NT_ClassII-CCAase"/>
    <property type="match status" value="1"/>
</dbReference>
<keyword evidence="6" id="KW-0547">Nucleotide-binding</keyword>
<evidence type="ECO:0000256" key="6">
    <source>
        <dbReference type="ARBA" id="ARBA00022741"/>
    </source>
</evidence>
<dbReference type="PANTHER" id="PTHR46173:SF1">
    <property type="entry name" value="CCA TRNA NUCLEOTIDYLTRANSFERASE 1, MITOCHONDRIAL"/>
    <property type="match status" value="1"/>
</dbReference>
<dbReference type="GO" id="GO:0008033">
    <property type="term" value="P:tRNA processing"/>
    <property type="evidence" value="ECO:0007669"/>
    <property type="project" value="UniProtKB-KW"/>
</dbReference>
<evidence type="ECO:0000256" key="3">
    <source>
        <dbReference type="ARBA" id="ARBA00022694"/>
    </source>
</evidence>
<accession>A0A7L9RSF1</accession>
<organism evidence="11 12">
    <name type="scientific">Candidatus Bodocaedibacter vickermanii</name>
    <dbReference type="NCBI Taxonomy" id="2741701"/>
    <lineage>
        <taxon>Bacteria</taxon>
        <taxon>Pseudomonadati</taxon>
        <taxon>Pseudomonadota</taxon>
        <taxon>Alphaproteobacteria</taxon>
        <taxon>Holosporales</taxon>
        <taxon>Candidatus Paracaedibacteraceae</taxon>
        <taxon>Candidatus Bodocaedibacter</taxon>
    </lineage>
</organism>
<comment type="cofactor">
    <cofactor evidence="1">
        <name>Mg(2+)</name>
        <dbReference type="ChEBI" id="CHEBI:18420"/>
    </cofactor>
</comment>
<dbReference type="GO" id="GO:0000049">
    <property type="term" value="F:tRNA binding"/>
    <property type="evidence" value="ECO:0007669"/>
    <property type="project" value="TreeGrafter"/>
</dbReference>
<dbReference type="InterPro" id="IPR043519">
    <property type="entry name" value="NT_sf"/>
</dbReference>
<name>A0A7L9RSF1_9PROT</name>
<dbReference type="EC" id="2.7.7.72" evidence="11"/>
<reference evidence="11 12" key="1">
    <citation type="submission" date="2020-06" db="EMBL/GenBank/DDBJ databases">
        <title>The endosymbiont of the kinetoplastid Bodo saltans is a Paracaedibacter-like alpha-proteobacterium possessing a putative toxin-antitoxin system.</title>
        <authorList>
            <person name="Midha S."/>
            <person name="Rigden D.J."/>
            <person name="Siozios S."/>
            <person name="Hurst G.D.D."/>
            <person name="Jackson A.P."/>
        </authorList>
    </citation>
    <scope>NUCLEOTIDE SEQUENCE [LARGE SCALE GENOMIC DNA]</scope>
    <source>
        <strain evidence="11">Lake Konstanz</strain>
    </source>
</reference>
<dbReference type="InterPro" id="IPR032828">
    <property type="entry name" value="PolyA_RNA-bd"/>
</dbReference>
<evidence type="ECO:0000259" key="10">
    <source>
        <dbReference type="Pfam" id="PF12627"/>
    </source>
</evidence>
<dbReference type="KEGG" id="pbal:CPBP_00238"/>
<dbReference type="GO" id="GO:0046872">
    <property type="term" value="F:metal ion binding"/>
    <property type="evidence" value="ECO:0007669"/>
    <property type="project" value="UniProtKB-KW"/>
</dbReference>
<evidence type="ECO:0000256" key="1">
    <source>
        <dbReference type="ARBA" id="ARBA00001946"/>
    </source>
</evidence>
<feature type="domain" description="Poly A polymerase head" evidence="9">
    <location>
        <begin position="32"/>
        <end position="157"/>
    </location>
</feature>
<dbReference type="PANTHER" id="PTHR46173">
    <property type="entry name" value="CCA TRNA NUCLEOTIDYLTRANSFERASE 1, MITOCHONDRIAL"/>
    <property type="match status" value="1"/>
</dbReference>
<dbReference type="GO" id="GO:0004810">
    <property type="term" value="F:CCA tRNA nucleotidyltransferase activity"/>
    <property type="evidence" value="ECO:0007669"/>
    <property type="project" value="UniProtKB-EC"/>
</dbReference>
<keyword evidence="4 11" id="KW-0548">Nucleotidyltransferase</keyword>
<evidence type="ECO:0000256" key="4">
    <source>
        <dbReference type="ARBA" id="ARBA00022695"/>
    </source>
</evidence>
<gene>
    <name evidence="11" type="ORF">CPBP_00238</name>
</gene>
<keyword evidence="5" id="KW-0479">Metal-binding</keyword>
<keyword evidence="12" id="KW-1185">Reference proteome</keyword>
<comment type="similarity">
    <text evidence="8">Belongs to the tRNA nucleotidyltransferase/poly(A) polymerase family.</text>
</comment>
<dbReference type="Gene3D" id="3.30.460.10">
    <property type="entry name" value="Beta Polymerase, domain 2"/>
    <property type="match status" value="1"/>
</dbReference>
<evidence type="ECO:0000256" key="2">
    <source>
        <dbReference type="ARBA" id="ARBA00022679"/>
    </source>
</evidence>
<dbReference type="InterPro" id="IPR050264">
    <property type="entry name" value="Bact_CCA-adding_enz_type3_sf"/>
</dbReference>
<evidence type="ECO:0000256" key="5">
    <source>
        <dbReference type="ARBA" id="ARBA00022723"/>
    </source>
</evidence>
<dbReference type="Proteomes" id="UP000594001">
    <property type="component" value="Chromosome"/>
</dbReference>
<dbReference type="RefSeq" id="WP_350332237.1">
    <property type="nucleotide sequence ID" value="NZ_CP054719.1"/>
</dbReference>
<evidence type="ECO:0000259" key="9">
    <source>
        <dbReference type="Pfam" id="PF01743"/>
    </source>
</evidence>
<dbReference type="SUPFAM" id="SSF81301">
    <property type="entry name" value="Nucleotidyltransferase"/>
    <property type="match status" value="1"/>
</dbReference>
<feature type="domain" description="tRNA nucleotidyltransferase/poly(A) polymerase RNA and SrmB- binding" evidence="10">
    <location>
        <begin position="189"/>
        <end position="240"/>
    </location>
</feature>
<dbReference type="GO" id="GO:0000166">
    <property type="term" value="F:nucleotide binding"/>
    <property type="evidence" value="ECO:0007669"/>
    <property type="project" value="UniProtKB-KW"/>
</dbReference>